<dbReference type="OrthoDB" id="10274936at2759"/>
<organism evidence="1 2">
    <name type="scientific">Penicillium cf. viridicatum</name>
    <dbReference type="NCBI Taxonomy" id="2972119"/>
    <lineage>
        <taxon>Eukaryota</taxon>
        <taxon>Fungi</taxon>
        <taxon>Dikarya</taxon>
        <taxon>Ascomycota</taxon>
        <taxon>Pezizomycotina</taxon>
        <taxon>Eurotiomycetes</taxon>
        <taxon>Eurotiomycetidae</taxon>
        <taxon>Eurotiales</taxon>
        <taxon>Aspergillaceae</taxon>
        <taxon>Penicillium</taxon>
    </lineage>
</organism>
<reference evidence="1" key="1">
    <citation type="submission" date="2022-11" db="EMBL/GenBank/DDBJ databases">
        <authorList>
            <person name="Petersen C."/>
        </authorList>
    </citation>
    <scope>NUCLEOTIDE SEQUENCE</scope>
    <source>
        <strain evidence="1">IBT 20477</strain>
    </source>
</reference>
<evidence type="ECO:0000313" key="1">
    <source>
        <dbReference type="EMBL" id="KAJ5186550.1"/>
    </source>
</evidence>
<dbReference type="EMBL" id="JAPQKQ010000008">
    <property type="protein sequence ID" value="KAJ5186550.1"/>
    <property type="molecule type" value="Genomic_DNA"/>
</dbReference>
<proteinExistence type="predicted"/>
<name>A0A9W9M2A5_9EURO</name>
<accession>A0A9W9M2A5</accession>
<dbReference type="Proteomes" id="UP001150942">
    <property type="component" value="Unassembled WGS sequence"/>
</dbReference>
<protein>
    <submittedName>
        <fullName evidence="1">Uncharacterized protein</fullName>
    </submittedName>
</protein>
<reference evidence="1" key="2">
    <citation type="journal article" date="2023" name="IMA Fungus">
        <title>Comparative genomic study of the Penicillium genus elucidates a diverse pangenome and 15 lateral gene transfer events.</title>
        <authorList>
            <person name="Petersen C."/>
            <person name="Sorensen T."/>
            <person name="Nielsen M.R."/>
            <person name="Sondergaard T.E."/>
            <person name="Sorensen J.L."/>
            <person name="Fitzpatrick D.A."/>
            <person name="Frisvad J.C."/>
            <person name="Nielsen K.L."/>
        </authorList>
    </citation>
    <scope>NUCLEOTIDE SEQUENCE</scope>
    <source>
        <strain evidence="1">IBT 20477</strain>
    </source>
</reference>
<gene>
    <name evidence="1" type="ORF">N7449_011314</name>
</gene>
<sequence>MPTNLQAIKKSEFGFPTLLPDLGVHCQRSRHPSRTDDLELIGSSNNYRIWNPLKTQYEIFISLTMSQL</sequence>
<comment type="caution">
    <text evidence="1">The sequence shown here is derived from an EMBL/GenBank/DDBJ whole genome shotgun (WGS) entry which is preliminary data.</text>
</comment>
<keyword evidence="2" id="KW-1185">Reference proteome</keyword>
<dbReference type="AlphaFoldDB" id="A0A9W9M2A5"/>
<evidence type="ECO:0000313" key="2">
    <source>
        <dbReference type="Proteomes" id="UP001150942"/>
    </source>
</evidence>